<dbReference type="AlphaFoldDB" id="A0AAW1NPF6"/>
<accession>A0AAW1NPF6</accession>
<dbReference type="EMBL" id="JALJOQ010000147">
    <property type="protein sequence ID" value="KAK9793733.1"/>
    <property type="molecule type" value="Genomic_DNA"/>
</dbReference>
<evidence type="ECO:0000313" key="1">
    <source>
        <dbReference type="EMBL" id="KAK9793733.1"/>
    </source>
</evidence>
<dbReference type="PANTHER" id="PTHR33129">
    <property type="entry name" value="PROTEIN KINASE DOMAIN-CONTAINING PROTEIN-RELATED"/>
    <property type="match status" value="1"/>
</dbReference>
<organism evidence="1 2">
    <name type="scientific">Symbiochloris irregularis</name>
    <dbReference type="NCBI Taxonomy" id="706552"/>
    <lineage>
        <taxon>Eukaryota</taxon>
        <taxon>Viridiplantae</taxon>
        <taxon>Chlorophyta</taxon>
        <taxon>core chlorophytes</taxon>
        <taxon>Trebouxiophyceae</taxon>
        <taxon>Trebouxiales</taxon>
        <taxon>Trebouxiaceae</taxon>
        <taxon>Symbiochloris</taxon>
    </lineage>
</organism>
<sequence>MGFFCNTADNVGSRSSIEGLVRSLAEQELNATTDAEQRQRLTKREESLRTEKDLLRREKLLLLEAAGAAPSSSDDAYQQNVRAGLCDLWKQLSSLELQPAPVTPLPEMVLVRAAYVKLADMILAGSTTKQRLAMLITGMSGTGKTVFLFYLAWRLARLDKAVLLQRRSNAYYFMSSDDCFRADCVPPPRFLPEESAPEQVVYLADALDPTTEWSDACDTILTSPANRAIYQNFIKDGAVTRIMPPWTLAELRAARPWAHGNPSPAELDRRFNRWGGSARWCLSASDEEADEQLDAAISRFDLTRVVKLIGDVGTAPESNQILTHIPNERMDLQHYELCSAYVAQQVVAELKQGAEAILLKLLEDLRTIKSGAGVRGNLFEVWLLNFFLLAGGEVTVARYESVPRYTPLRISDCHARPADALQEGQQVSKTACVIPRTRVERYTGSDAALQARFQALTIGGSRLQNVCFQPDINHPALDAMLLPNIAMQIHFGAEHDDLKGTALDLSFKAIGVDPSTEEAILQQPALRQLNSSSPRPPTGPVNTIARLKGPGMMGCKPGHRPMLFR</sequence>
<name>A0AAW1NPF6_9CHLO</name>
<keyword evidence="2" id="KW-1185">Reference proteome</keyword>
<comment type="caution">
    <text evidence="1">The sequence shown here is derived from an EMBL/GenBank/DDBJ whole genome shotgun (WGS) entry which is preliminary data.</text>
</comment>
<reference evidence="1 2" key="1">
    <citation type="journal article" date="2024" name="Nat. Commun.">
        <title>Phylogenomics reveals the evolutionary origins of lichenization in chlorophyte algae.</title>
        <authorList>
            <person name="Puginier C."/>
            <person name="Libourel C."/>
            <person name="Otte J."/>
            <person name="Skaloud P."/>
            <person name="Haon M."/>
            <person name="Grisel S."/>
            <person name="Petersen M."/>
            <person name="Berrin J.G."/>
            <person name="Delaux P.M."/>
            <person name="Dal Grande F."/>
            <person name="Keller J."/>
        </authorList>
    </citation>
    <scope>NUCLEOTIDE SEQUENCE [LARGE SCALE GENOMIC DNA]</scope>
    <source>
        <strain evidence="1 2">SAG 2036</strain>
    </source>
</reference>
<proteinExistence type="predicted"/>
<gene>
    <name evidence="1" type="ORF">WJX73_004835</name>
</gene>
<dbReference type="PANTHER" id="PTHR33129:SF1">
    <property type="entry name" value="ATP-BINDING PROTEIN"/>
    <property type="match status" value="1"/>
</dbReference>
<protein>
    <submittedName>
        <fullName evidence="1">Uncharacterized protein</fullName>
    </submittedName>
</protein>
<evidence type="ECO:0000313" key="2">
    <source>
        <dbReference type="Proteomes" id="UP001465755"/>
    </source>
</evidence>
<dbReference type="Proteomes" id="UP001465755">
    <property type="component" value="Unassembled WGS sequence"/>
</dbReference>
<dbReference type="InterPro" id="IPR052980">
    <property type="entry name" value="Crinkler_effector"/>
</dbReference>